<dbReference type="GO" id="GO:0005524">
    <property type="term" value="F:ATP binding"/>
    <property type="evidence" value="ECO:0007669"/>
    <property type="project" value="InterPro"/>
</dbReference>
<name>A0A9N9DLA5_9GLOM</name>
<reference evidence="2" key="1">
    <citation type="submission" date="2021-06" db="EMBL/GenBank/DDBJ databases">
        <authorList>
            <person name="Kallberg Y."/>
            <person name="Tangrot J."/>
            <person name="Rosling A."/>
        </authorList>
    </citation>
    <scope>NUCLEOTIDE SEQUENCE</scope>
    <source>
        <strain evidence="2">UK204</strain>
    </source>
</reference>
<dbReference type="Gene3D" id="1.10.510.10">
    <property type="entry name" value="Transferase(Phosphotransferase) domain 1"/>
    <property type="match status" value="1"/>
</dbReference>
<dbReference type="SUPFAM" id="SSF56112">
    <property type="entry name" value="Protein kinase-like (PK-like)"/>
    <property type="match status" value="1"/>
</dbReference>
<dbReference type="GO" id="GO:0004672">
    <property type="term" value="F:protein kinase activity"/>
    <property type="evidence" value="ECO:0007669"/>
    <property type="project" value="InterPro"/>
</dbReference>
<dbReference type="Proteomes" id="UP000789570">
    <property type="component" value="Unassembled WGS sequence"/>
</dbReference>
<keyword evidence="3" id="KW-1185">Reference proteome</keyword>
<dbReference type="PANTHER" id="PTHR23257">
    <property type="entry name" value="SERINE-THREONINE PROTEIN KINASE"/>
    <property type="match status" value="1"/>
</dbReference>
<dbReference type="AlphaFoldDB" id="A0A9N9DLA5"/>
<dbReference type="InterPro" id="IPR001245">
    <property type="entry name" value="Ser-Thr/Tyr_kinase_cat_dom"/>
</dbReference>
<dbReference type="OrthoDB" id="6718656at2759"/>
<proteinExistence type="predicted"/>
<organism evidence="2 3">
    <name type="scientific">Funneliformis caledonium</name>
    <dbReference type="NCBI Taxonomy" id="1117310"/>
    <lineage>
        <taxon>Eukaryota</taxon>
        <taxon>Fungi</taxon>
        <taxon>Fungi incertae sedis</taxon>
        <taxon>Mucoromycota</taxon>
        <taxon>Glomeromycotina</taxon>
        <taxon>Glomeromycetes</taxon>
        <taxon>Glomerales</taxon>
        <taxon>Glomeraceae</taxon>
        <taxon>Funneliformis</taxon>
    </lineage>
</organism>
<protein>
    <submittedName>
        <fullName evidence="2">14663_t:CDS:1</fullName>
    </submittedName>
</protein>
<dbReference type="PROSITE" id="PS50011">
    <property type="entry name" value="PROTEIN_KINASE_DOM"/>
    <property type="match status" value="1"/>
</dbReference>
<comment type="caution">
    <text evidence="2">The sequence shown here is derived from an EMBL/GenBank/DDBJ whole genome shotgun (WGS) entry which is preliminary data.</text>
</comment>
<dbReference type="Pfam" id="PF07714">
    <property type="entry name" value="PK_Tyr_Ser-Thr"/>
    <property type="match status" value="1"/>
</dbReference>
<dbReference type="InterPro" id="IPR050167">
    <property type="entry name" value="Ser_Thr_protein_kinase"/>
</dbReference>
<gene>
    <name evidence="2" type="ORF">FCALED_LOCUS10489</name>
</gene>
<dbReference type="EMBL" id="CAJVPQ010003883">
    <property type="protein sequence ID" value="CAG8639438.1"/>
    <property type="molecule type" value="Genomic_DNA"/>
</dbReference>
<dbReference type="InterPro" id="IPR011009">
    <property type="entry name" value="Kinase-like_dom_sf"/>
</dbReference>
<accession>A0A9N9DLA5</accession>
<evidence type="ECO:0000313" key="2">
    <source>
        <dbReference type="EMBL" id="CAG8639438.1"/>
    </source>
</evidence>
<evidence type="ECO:0000259" key="1">
    <source>
        <dbReference type="PROSITE" id="PS50011"/>
    </source>
</evidence>
<evidence type="ECO:0000313" key="3">
    <source>
        <dbReference type="Proteomes" id="UP000789570"/>
    </source>
</evidence>
<feature type="non-terminal residue" evidence="2">
    <location>
        <position position="1"/>
    </location>
</feature>
<dbReference type="GO" id="GO:0007165">
    <property type="term" value="P:signal transduction"/>
    <property type="evidence" value="ECO:0007669"/>
    <property type="project" value="TreeGrafter"/>
</dbReference>
<dbReference type="InterPro" id="IPR000719">
    <property type="entry name" value="Prot_kinase_dom"/>
</dbReference>
<dbReference type="PANTHER" id="PTHR23257:SF963">
    <property type="entry name" value="AT08303P"/>
    <property type="match status" value="1"/>
</dbReference>
<dbReference type="GO" id="GO:0005737">
    <property type="term" value="C:cytoplasm"/>
    <property type="evidence" value="ECO:0007669"/>
    <property type="project" value="TreeGrafter"/>
</dbReference>
<feature type="domain" description="Protein kinase" evidence="1">
    <location>
        <begin position="1"/>
        <end position="128"/>
    </location>
</feature>
<sequence>MHQKSIRVADFGLSRKIAEASNNARNFGVVPYMDPKCLNNQNKSYVMNKKSDVYSIGVLMWQISSGHKPFNGVDYDVSLSLSIVGGNREKIIYGTPYEYSILYQKCWKYEPENRPNTKEVVTMLNKMVSPAVDHKEVSNPLTNDESSLKSDESSEIIIDNDDLIIDEIFDQFKNINSENNSKQNSLGITEAKINLTNPSYQIENSSKSSLDSLESIYNNEINRLQFQHYVYQQVWGSNFSAPVTELLKTDGTRILDVG</sequence>